<protein>
    <recommendedName>
        <fullName evidence="4">DUF3307 domain-containing protein</fullName>
    </recommendedName>
</protein>
<accession>A0A317JST0</accession>
<reference evidence="2 3" key="1">
    <citation type="submission" date="2018-02" db="EMBL/GenBank/DDBJ databases">
        <title>Genomic Reconstructions from Amazon Rainforest and Pasture Soil Reveal Novel Insights into the Physiology of Candidate Phyla in Tropical Sites.</title>
        <authorList>
            <person name="Kroeger M.E."/>
            <person name="Delmont T."/>
            <person name="Eren A.M."/>
            <person name="Guo J."/>
            <person name="Meyer K.M."/>
            <person name="Khan K."/>
            <person name="Rodrigues J.L.M."/>
            <person name="Bohannan B.J.M."/>
            <person name="Tringe S."/>
            <person name="Borges C.D."/>
            <person name="Tiedje J."/>
            <person name="Tsai S.M."/>
            <person name="Nusslein K."/>
        </authorList>
    </citation>
    <scope>NUCLEOTIDE SEQUENCE [LARGE SCALE GENOMIC DNA]</scope>
    <source>
        <strain evidence="2">Amazon FNV 2010 28 9</strain>
    </source>
</reference>
<keyword evidence="1" id="KW-1133">Transmembrane helix</keyword>
<proteinExistence type="predicted"/>
<evidence type="ECO:0000313" key="2">
    <source>
        <dbReference type="EMBL" id="PWU23420.1"/>
    </source>
</evidence>
<gene>
    <name evidence="2" type="ORF">C5B42_03065</name>
</gene>
<name>A0A317JST0_9BACT</name>
<evidence type="ECO:0008006" key="4">
    <source>
        <dbReference type="Google" id="ProtNLM"/>
    </source>
</evidence>
<feature type="transmembrane region" description="Helical" evidence="1">
    <location>
        <begin position="130"/>
        <end position="147"/>
    </location>
</feature>
<dbReference type="AlphaFoldDB" id="A0A317JST0"/>
<dbReference type="Proteomes" id="UP000246104">
    <property type="component" value="Unassembled WGS sequence"/>
</dbReference>
<comment type="caution">
    <text evidence="2">The sequence shown here is derived from an EMBL/GenBank/DDBJ whole genome shotgun (WGS) entry which is preliminary data.</text>
</comment>
<keyword evidence="1" id="KW-0472">Membrane</keyword>
<sequence length="148" mass="16600">MLSLSHGLTGAFIATKIPNPFVAIPLILASHYIEDWILHWDVGTGLSNGSRKKRDAILLELVDMALTIIAVIALFQVGKTGIQWSAYWGMFVGLLPDFVEAPRNFFKYNPWWLKPFNDFHGAFHHSTPNMLLGLAPQFVVIGLIVVFH</sequence>
<feature type="transmembrane region" description="Helical" evidence="1">
    <location>
        <begin position="57"/>
        <end position="78"/>
    </location>
</feature>
<evidence type="ECO:0000313" key="3">
    <source>
        <dbReference type="Proteomes" id="UP000246104"/>
    </source>
</evidence>
<dbReference type="EMBL" id="PSRQ01000034">
    <property type="protein sequence ID" value="PWU23420.1"/>
    <property type="molecule type" value="Genomic_DNA"/>
</dbReference>
<organism evidence="2 3">
    <name type="scientific">Candidatus Cerribacteria bacterium 'Amazon FNV 2010 28 9'</name>
    <dbReference type="NCBI Taxonomy" id="2081795"/>
    <lineage>
        <taxon>Bacteria</taxon>
        <taxon>Candidatus Cerribacteria</taxon>
    </lineage>
</organism>
<keyword evidence="1" id="KW-0812">Transmembrane</keyword>
<evidence type="ECO:0000256" key="1">
    <source>
        <dbReference type="SAM" id="Phobius"/>
    </source>
</evidence>